<dbReference type="InterPro" id="IPR011047">
    <property type="entry name" value="Quinoprotein_ADH-like_sf"/>
</dbReference>
<keyword evidence="3" id="KW-1185">Reference proteome</keyword>
<comment type="caution">
    <text evidence="2">The sequence shown here is derived from an EMBL/GenBank/DDBJ whole genome shotgun (WGS) entry which is preliminary data.</text>
</comment>
<dbReference type="Pfam" id="PF13360">
    <property type="entry name" value="PQQ_2"/>
    <property type="match status" value="1"/>
</dbReference>
<name>H1L197_9EURY</name>
<evidence type="ECO:0000259" key="1">
    <source>
        <dbReference type="Pfam" id="PF13360"/>
    </source>
</evidence>
<accession>H1L197</accession>
<feature type="domain" description="Pyrrolo-quinoline quinone repeat" evidence="1">
    <location>
        <begin position="29"/>
        <end position="172"/>
    </location>
</feature>
<reference evidence="2 3" key="1">
    <citation type="submission" date="2011-09" db="EMBL/GenBank/DDBJ databases">
        <title>The draft genome of Methanotorris formicicus Mc-S-70.</title>
        <authorList>
            <consortium name="US DOE Joint Genome Institute (JGI-PGF)"/>
            <person name="Lucas S."/>
            <person name="Han J."/>
            <person name="Lapidus A."/>
            <person name="Cheng J.-F."/>
            <person name="Goodwin L."/>
            <person name="Pitluck S."/>
            <person name="Peters L."/>
            <person name="Land M.L."/>
            <person name="Hauser L."/>
            <person name="Sieprawska-Lupa M."/>
            <person name="Takai K."/>
            <person name="Miyazaki J."/>
            <person name="Whitman W."/>
            <person name="Woyke T.J."/>
        </authorList>
    </citation>
    <scope>NUCLEOTIDE SEQUENCE [LARGE SCALE GENOMIC DNA]</scope>
    <source>
        <strain evidence="2 3">Mc-S-70</strain>
    </source>
</reference>
<dbReference type="InterPro" id="IPR015943">
    <property type="entry name" value="WD40/YVTN_repeat-like_dom_sf"/>
</dbReference>
<organism evidence="2 3">
    <name type="scientific">Methanotorris formicicus Mc-S-70</name>
    <dbReference type="NCBI Taxonomy" id="647171"/>
    <lineage>
        <taxon>Archaea</taxon>
        <taxon>Methanobacteriati</taxon>
        <taxon>Methanobacteriota</taxon>
        <taxon>Methanomada group</taxon>
        <taxon>Methanococci</taxon>
        <taxon>Methanococcales</taxon>
        <taxon>Methanocaldococcaceae</taxon>
        <taxon>Methanotorris</taxon>
    </lineage>
</organism>
<dbReference type="STRING" id="647171.MetfoDRAFT_1821"/>
<dbReference type="InterPro" id="IPR002372">
    <property type="entry name" value="PQQ_rpt_dom"/>
</dbReference>
<dbReference type="Gene3D" id="2.40.128.630">
    <property type="match status" value="1"/>
</dbReference>
<dbReference type="SUPFAM" id="SSF50998">
    <property type="entry name" value="Quinoprotein alcohol dehydrogenase-like"/>
    <property type="match status" value="1"/>
</dbReference>
<dbReference type="Gene3D" id="2.130.10.10">
    <property type="entry name" value="YVTN repeat-like/Quinoprotein amine dehydrogenase"/>
    <property type="match status" value="1"/>
</dbReference>
<gene>
    <name evidence="2" type="ORF">MetfoDRAFT_1821</name>
</gene>
<feature type="non-terminal residue" evidence="2">
    <location>
        <position position="176"/>
    </location>
</feature>
<sequence>MLKLWDTYSPTDSIAMSSDGRYVVAKEKYVYFFDRDKEKLLLWRYDTEGLGDVSMSSDGRYVVARAEGKRGGIYFFNRSGELLWSYKIDKIDNGIWVAISSDGNYIVAGSYEDDGKVYFFNRSGELLWSYETGDTVSSVAISSDGNYIVAGNTNGKVYFFNRSGELLWSYETGDTV</sequence>
<protein>
    <submittedName>
        <fullName evidence="2">Pyrrolo-quinoline quinone repeat-containing protein</fullName>
    </submittedName>
</protein>
<evidence type="ECO:0000313" key="2">
    <source>
        <dbReference type="EMBL" id="EHP83910.1"/>
    </source>
</evidence>
<dbReference type="SMART" id="SM00320">
    <property type="entry name" value="WD40"/>
    <property type="match status" value="2"/>
</dbReference>
<dbReference type="AlphaFoldDB" id="H1L197"/>
<dbReference type="Proteomes" id="UP000003706">
    <property type="component" value="Unassembled WGS sequence"/>
</dbReference>
<dbReference type="InterPro" id="IPR018391">
    <property type="entry name" value="PQQ_b-propeller_rpt"/>
</dbReference>
<proteinExistence type="predicted"/>
<dbReference type="InterPro" id="IPR001680">
    <property type="entry name" value="WD40_rpt"/>
</dbReference>
<dbReference type="SMART" id="SM00564">
    <property type="entry name" value="PQQ"/>
    <property type="match status" value="3"/>
</dbReference>
<dbReference type="EMBL" id="AGJL01000066">
    <property type="protein sequence ID" value="EHP83910.1"/>
    <property type="molecule type" value="Genomic_DNA"/>
</dbReference>
<evidence type="ECO:0000313" key="3">
    <source>
        <dbReference type="Proteomes" id="UP000003706"/>
    </source>
</evidence>